<name>A0A7R9CRE9_TIMCR</name>
<proteinExistence type="predicted"/>
<reference evidence="1" key="1">
    <citation type="submission" date="2020-11" db="EMBL/GenBank/DDBJ databases">
        <authorList>
            <person name="Tran Van P."/>
        </authorList>
    </citation>
    <scope>NUCLEOTIDE SEQUENCE</scope>
</reference>
<organism evidence="1">
    <name type="scientific">Timema cristinae</name>
    <name type="common">Walking stick</name>
    <dbReference type="NCBI Taxonomy" id="61476"/>
    <lineage>
        <taxon>Eukaryota</taxon>
        <taxon>Metazoa</taxon>
        <taxon>Ecdysozoa</taxon>
        <taxon>Arthropoda</taxon>
        <taxon>Hexapoda</taxon>
        <taxon>Insecta</taxon>
        <taxon>Pterygota</taxon>
        <taxon>Neoptera</taxon>
        <taxon>Polyneoptera</taxon>
        <taxon>Phasmatodea</taxon>
        <taxon>Timematodea</taxon>
        <taxon>Timematoidea</taxon>
        <taxon>Timematidae</taxon>
        <taxon>Timema</taxon>
    </lineage>
</organism>
<gene>
    <name evidence="1" type="ORF">TCEB3V08_LOCUS5867</name>
</gene>
<protein>
    <submittedName>
        <fullName evidence="1">Uncharacterized protein</fullName>
    </submittedName>
</protein>
<dbReference type="AlphaFoldDB" id="A0A7R9CRE9"/>
<sequence>MFPHLHGEREQEQECGKQELIPDKSRMLTGRANSTLPVDTVAGGLMRLLALVLDNATEDVKDPKEELGSRVQDVIRVSRRKTACVHACSNFIGANMYPSSILKVRQKGARPASVRDRLYSALPPTPLPIARVSPPVLSVNGGERGGDRVGRPVVDALPENQTFTLLSRGPRPSRRLLMAGQTLHGYTGLQAVRQLLRPYSILCWAPGCEGTVCFDLLVFYAGLQAMSHGLQIKNLLKSLYNVTAADNKT</sequence>
<accession>A0A7R9CRE9</accession>
<evidence type="ECO:0000313" key="1">
    <source>
        <dbReference type="EMBL" id="CAD7401140.1"/>
    </source>
</evidence>
<dbReference type="EMBL" id="OC318243">
    <property type="protein sequence ID" value="CAD7401140.1"/>
    <property type="molecule type" value="Genomic_DNA"/>
</dbReference>